<gene>
    <name evidence="1" type="ordered locus">Maqu_1266</name>
</gene>
<dbReference type="OrthoDB" id="7064242at2"/>
<dbReference type="Proteomes" id="UP000000998">
    <property type="component" value="Chromosome"/>
</dbReference>
<reference evidence="2" key="1">
    <citation type="journal article" date="2011" name="Appl. Environ. Microbiol.">
        <title>Genomic potential of Marinobacter aquaeolei, a biogeochemical 'opportunitroph'.</title>
        <authorList>
            <person name="Singer E."/>
            <person name="Webb E.A."/>
            <person name="Nelson W.C."/>
            <person name="Heidelberg J.F."/>
            <person name="Ivanova N."/>
            <person name="Pati A."/>
            <person name="Edwards K.J."/>
        </authorList>
    </citation>
    <scope>NUCLEOTIDE SEQUENCE [LARGE SCALE GENOMIC DNA]</scope>
    <source>
        <strain evidence="2">ATCC 700491 / DSM 11845 / VT8</strain>
    </source>
</reference>
<dbReference type="KEGG" id="maq:Maqu_1266"/>
<organism evidence="1 2">
    <name type="scientific">Marinobacter nauticus (strain ATCC 700491 / DSM 11845 / VT8)</name>
    <name type="common">Marinobacter aquaeolei</name>
    <dbReference type="NCBI Taxonomy" id="351348"/>
    <lineage>
        <taxon>Bacteria</taxon>
        <taxon>Pseudomonadati</taxon>
        <taxon>Pseudomonadota</taxon>
        <taxon>Gammaproteobacteria</taxon>
        <taxon>Pseudomonadales</taxon>
        <taxon>Marinobacteraceae</taxon>
        <taxon>Marinobacter</taxon>
    </lineage>
</organism>
<dbReference type="STRING" id="351348.Maqu_1266"/>
<accession>A1U037</accession>
<dbReference type="AlphaFoldDB" id="A1U037"/>
<dbReference type="RefSeq" id="WP_011784768.1">
    <property type="nucleotide sequence ID" value="NC_008740.1"/>
</dbReference>
<evidence type="ECO:0000313" key="1">
    <source>
        <dbReference type="EMBL" id="ABM18356.1"/>
    </source>
</evidence>
<protein>
    <submittedName>
        <fullName evidence="1">Uncharacterized protein</fullName>
    </submittedName>
</protein>
<dbReference type="HOGENOM" id="CLU_2508806_0_0_6"/>
<sequence>MSDNLREHIDDWTKDGGFGTHADNALAKAWVSVLGTMYAPRKVDQVINAFFGNSDTTVDGESHLLKYTHRSGPGIDERMIVVVEK</sequence>
<name>A1U037_MARN8</name>
<dbReference type="EMBL" id="CP000514">
    <property type="protein sequence ID" value="ABM18356.1"/>
    <property type="molecule type" value="Genomic_DNA"/>
</dbReference>
<evidence type="ECO:0000313" key="2">
    <source>
        <dbReference type="Proteomes" id="UP000000998"/>
    </source>
</evidence>
<dbReference type="eggNOG" id="ENOG5033J63">
    <property type="taxonomic scope" value="Bacteria"/>
</dbReference>
<proteinExistence type="predicted"/>